<dbReference type="InterPro" id="IPR001471">
    <property type="entry name" value="AP2/ERF_dom"/>
</dbReference>
<evidence type="ECO:0000313" key="12">
    <source>
        <dbReference type="Proteomes" id="UP001179952"/>
    </source>
</evidence>
<evidence type="ECO:0000256" key="3">
    <source>
        <dbReference type="ARBA" id="ARBA00023015"/>
    </source>
</evidence>
<dbReference type="SMART" id="SM00380">
    <property type="entry name" value="AP2"/>
    <property type="match status" value="1"/>
</dbReference>
<feature type="region of interest" description="Disordered" evidence="9">
    <location>
        <begin position="173"/>
        <end position="219"/>
    </location>
</feature>
<dbReference type="PANTHER" id="PTHR31657:SF20">
    <property type="entry name" value="ETHYLENE-RESPONSIVE TRANSCRIPTION FACTOR ERF061"/>
    <property type="match status" value="1"/>
</dbReference>
<evidence type="ECO:0000256" key="4">
    <source>
        <dbReference type="ARBA" id="ARBA00023125"/>
    </source>
</evidence>
<evidence type="ECO:0000256" key="6">
    <source>
        <dbReference type="ARBA" id="ARBA00023163"/>
    </source>
</evidence>
<dbReference type="GO" id="GO:0005634">
    <property type="term" value="C:nucleus"/>
    <property type="evidence" value="ECO:0007669"/>
    <property type="project" value="UniProtKB-SubCell"/>
</dbReference>
<name>A0AAV9AXG0_ACOGR</name>
<evidence type="ECO:0000256" key="1">
    <source>
        <dbReference type="ARBA" id="ARBA00004123"/>
    </source>
</evidence>
<dbReference type="Proteomes" id="UP001179952">
    <property type="component" value="Unassembled WGS sequence"/>
</dbReference>
<dbReference type="InterPro" id="IPR036955">
    <property type="entry name" value="AP2/ERF_dom_sf"/>
</dbReference>
<reference evidence="11" key="1">
    <citation type="journal article" date="2023" name="Nat. Commun.">
        <title>Diploid and tetraploid genomes of Acorus and the evolution of monocots.</title>
        <authorList>
            <person name="Ma L."/>
            <person name="Liu K.W."/>
            <person name="Li Z."/>
            <person name="Hsiao Y.Y."/>
            <person name="Qi Y."/>
            <person name="Fu T."/>
            <person name="Tang G.D."/>
            <person name="Zhang D."/>
            <person name="Sun W.H."/>
            <person name="Liu D.K."/>
            <person name="Li Y."/>
            <person name="Chen G.Z."/>
            <person name="Liu X.D."/>
            <person name="Liao X.Y."/>
            <person name="Jiang Y.T."/>
            <person name="Yu X."/>
            <person name="Hao Y."/>
            <person name="Huang J."/>
            <person name="Zhao X.W."/>
            <person name="Ke S."/>
            <person name="Chen Y.Y."/>
            <person name="Wu W.L."/>
            <person name="Hsu J.L."/>
            <person name="Lin Y.F."/>
            <person name="Huang M.D."/>
            <person name="Li C.Y."/>
            <person name="Huang L."/>
            <person name="Wang Z.W."/>
            <person name="Zhao X."/>
            <person name="Zhong W.Y."/>
            <person name="Peng D.H."/>
            <person name="Ahmad S."/>
            <person name="Lan S."/>
            <person name="Zhang J.S."/>
            <person name="Tsai W.C."/>
            <person name="Van de Peer Y."/>
            <person name="Liu Z.J."/>
        </authorList>
    </citation>
    <scope>NUCLEOTIDE SEQUENCE</scope>
    <source>
        <strain evidence="11">SCP</strain>
    </source>
</reference>
<dbReference type="InterPro" id="IPR051758">
    <property type="entry name" value="ERF/AP2-like"/>
</dbReference>
<accession>A0AAV9AXG0</accession>
<proteinExistence type="inferred from homology"/>
<dbReference type="InterPro" id="IPR016177">
    <property type="entry name" value="DNA-bd_dom_sf"/>
</dbReference>
<comment type="caution">
    <text evidence="11">The sequence shown here is derived from an EMBL/GenBank/DDBJ whole genome shotgun (WGS) entry which is preliminary data.</text>
</comment>
<evidence type="ECO:0000259" key="10">
    <source>
        <dbReference type="PROSITE" id="PS51032"/>
    </source>
</evidence>
<dbReference type="GO" id="GO:0000976">
    <property type="term" value="F:transcription cis-regulatory region binding"/>
    <property type="evidence" value="ECO:0007669"/>
    <property type="project" value="UniProtKB-ARBA"/>
</dbReference>
<evidence type="ECO:0000256" key="7">
    <source>
        <dbReference type="ARBA" id="ARBA00023242"/>
    </source>
</evidence>
<keyword evidence="6" id="KW-0804">Transcription</keyword>
<gene>
    <name evidence="11" type="ORF">QJS04_geneDACA008168</name>
</gene>
<dbReference type="FunFam" id="3.30.730.10:FF:000001">
    <property type="entry name" value="Ethylene-responsive transcription factor 2"/>
    <property type="match status" value="1"/>
</dbReference>
<keyword evidence="2" id="KW-0936">Ethylene signaling pathway</keyword>
<organism evidence="11 12">
    <name type="scientific">Acorus gramineus</name>
    <name type="common">Dwarf sweet flag</name>
    <dbReference type="NCBI Taxonomy" id="55184"/>
    <lineage>
        <taxon>Eukaryota</taxon>
        <taxon>Viridiplantae</taxon>
        <taxon>Streptophyta</taxon>
        <taxon>Embryophyta</taxon>
        <taxon>Tracheophyta</taxon>
        <taxon>Spermatophyta</taxon>
        <taxon>Magnoliopsida</taxon>
        <taxon>Liliopsida</taxon>
        <taxon>Acoraceae</taxon>
        <taxon>Acorus</taxon>
    </lineage>
</organism>
<evidence type="ECO:0000313" key="11">
    <source>
        <dbReference type="EMBL" id="KAK1268778.1"/>
    </source>
</evidence>
<reference evidence="11" key="2">
    <citation type="submission" date="2023-06" db="EMBL/GenBank/DDBJ databases">
        <authorList>
            <person name="Ma L."/>
            <person name="Liu K.-W."/>
            <person name="Li Z."/>
            <person name="Hsiao Y.-Y."/>
            <person name="Qi Y."/>
            <person name="Fu T."/>
            <person name="Tang G."/>
            <person name="Zhang D."/>
            <person name="Sun W.-H."/>
            <person name="Liu D.-K."/>
            <person name="Li Y."/>
            <person name="Chen G.-Z."/>
            <person name="Liu X.-D."/>
            <person name="Liao X.-Y."/>
            <person name="Jiang Y.-T."/>
            <person name="Yu X."/>
            <person name="Hao Y."/>
            <person name="Huang J."/>
            <person name="Zhao X.-W."/>
            <person name="Ke S."/>
            <person name="Chen Y.-Y."/>
            <person name="Wu W.-L."/>
            <person name="Hsu J.-L."/>
            <person name="Lin Y.-F."/>
            <person name="Huang M.-D."/>
            <person name="Li C.-Y."/>
            <person name="Huang L."/>
            <person name="Wang Z.-W."/>
            <person name="Zhao X."/>
            <person name="Zhong W.-Y."/>
            <person name="Peng D.-H."/>
            <person name="Ahmad S."/>
            <person name="Lan S."/>
            <person name="Zhang J.-S."/>
            <person name="Tsai W.-C."/>
            <person name="Van De Peer Y."/>
            <person name="Liu Z.-J."/>
        </authorList>
    </citation>
    <scope>NUCLEOTIDE SEQUENCE</scope>
    <source>
        <strain evidence="11">SCP</strain>
        <tissue evidence="11">Leaves</tissue>
    </source>
</reference>
<keyword evidence="3" id="KW-0805">Transcription regulation</keyword>
<evidence type="ECO:0000256" key="5">
    <source>
        <dbReference type="ARBA" id="ARBA00023159"/>
    </source>
</evidence>
<dbReference type="GO" id="GO:0003700">
    <property type="term" value="F:DNA-binding transcription factor activity"/>
    <property type="evidence" value="ECO:0007669"/>
    <property type="project" value="InterPro"/>
</dbReference>
<dbReference type="EMBL" id="JAUJYN010000006">
    <property type="protein sequence ID" value="KAK1268778.1"/>
    <property type="molecule type" value="Genomic_DNA"/>
</dbReference>
<evidence type="ECO:0000256" key="9">
    <source>
        <dbReference type="SAM" id="MobiDB-lite"/>
    </source>
</evidence>
<evidence type="ECO:0000256" key="2">
    <source>
        <dbReference type="ARBA" id="ARBA00022745"/>
    </source>
</evidence>
<sequence length="242" mass="27024">MQYPTEPQSDPRFVSVDDLRQTLSDLLLSGPANSLDSIFSHLPPPHLLPPEPLGSSVYHRQSELIRRLSSLRRSPPPPPLPPPPPKKLYRGVRQRHWGKWVAEIRLPQNRMRIWLGTYDSAEAAAHAYDRAAYRLRGEYARLNFPDPDSDPARIADDPARIGALRSSVDSKIQAIRQRLRREKSKRRKSRGSERGDTSATTNGPDGSDSGGVSGVHEMDGLCGSLARVPSYDPELIWEVLAS</sequence>
<dbReference type="SUPFAM" id="SSF54171">
    <property type="entry name" value="DNA-binding domain"/>
    <property type="match status" value="1"/>
</dbReference>
<keyword evidence="4" id="KW-0238">DNA-binding</keyword>
<evidence type="ECO:0000256" key="8">
    <source>
        <dbReference type="ARBA" id="ARBA00024343"/>
    </source>
</evidence>
<dbReference type="Gene3D" id="3.30.730.10">
    <property type="entry name" value="AP2/ERF domain"/>
    <property type="match status" value="1"/>
</dbReference>
<keyword evidence="12" id="KW-1185">Reference proteome</keyword>
<comment type="similarity">
    <text evidence="8">Belongs to the AP2/ERF transcription factor family. ERF subfamily.</text>
</comment>
<feature type="compositionally biased region" description="Basic residues" evidence="9">
    <location>
        <begin position="177"/>
        <end position="189"/>
    </location>
</feature>
<protein>
    <submittedName>
        <fullName evidence="11">Ethylene-responsive transcription factor ERF061</fullName>
    </submittedName>
</protein>
<dbReference type="Pfam" id="PF00847">
    <property type="entry name" value="AP2"/>
    <property type="match status" value="1"/>
</dbReference>
<dbReference type="PANTHER" id="PTHR31657">
    <property type="entry name" value="ETHYLENE-RESPONSIVE TRANSCRIPTION FACTOR ERF061"/>
    <property type="match status" value="1"/>
</dbReference>
<dbReference type="CDD" id="cd00018">
    <property type="entry name" value="AP2"/>
    <property type="match status" value="1"/>
</dbReference>
<dbReference type="AlphaFoldDB" id="A0AAV9AXG0"/>
<keyword evidence="5" id="KW-0010">Activator</keyword>
<feature type="domain" description="AP2/ERF" evidence="10">
    <location>
        <begin position="88"/>
        <end position="145"/>
    </location>
</feature>
<dbReference type="GO" id="GO:0009873">
    <property type="term" value="P:ethylene-activated signaling pathway"/>
    <property type="evidence" value="ECO:0007669"/>
    <property type="project" value="UniProtKB-KW"/>
</dbReference>
<comment type="subcellular location">
    <subcellularLocation>
        <location evidence="1">Nucleus</location>
    </subcellularLocation>
</comment>
<dbReference type="PROSITE" id="PS51032">
    <property type="entry name" value="AP2_ERF"/>
    <property type="match status" value="1"/>
</dbReference>
<dbReference type="PRINTS" id="PR00367">
    <property type="entry name" value="ETHRSPELEMNT"/>
</dbReference>
<keyword evidence="7" id="KW-0539">Nucleus</keyword>